<name>A0A484MPD5_9ASTE</name>
<evidence type="ECO:0000256" key="1">
    <source>
        <dbReference type="SAM" id="MobiDB-lite"/>
    </source>
</evidence>
<organism evidence="2 3">
    <name type="scientific">Cuscuta campestris</name>
    <dbReference type="NCBI Taxonomy" id="132261"/>
    <lineage>
        <taxon>Eukaryota</taxon>
        <taxon>Viridiplantae</taxon>
        <taxon>Streptophyta</taxon>
        <taxon>Embryophyta</taxon>
        <taxon>Tracheophyta</taxon>
        <taxon>Spermatophyta</taxon>
        <taxon>Magnoliopsida</taxon>
        <taxon>eudicotyledons</taxon>
        <taxon>Gunneridae</taxon>
        <taxon>Pentapetalae</taxon>
        <taxon>asterids</taxon>
        <taxon>lamiids</taxon>
        <taxon>Solanales</taxon>
        <taxon>Convolvulaceae</taxon>
        <taxon>Cuscuteae</taxon>
        <taxon>Cuscuta</taxon>
        <taxon>Cuscuta subgen. Grammica</taxon>
        <taxon>Cuscuta sect. Cleistogrammica</taxon>
    </lineage>
</organism>
<protein>
    <submittedName>
        <fullName evidence="2">Uncharacterized protein</fullName>
    </submittedName>
</protein>
<evidence type="ECO:0000313" key="2">
    <source>
        <dbReference type="EMBL" id="VFQ89946.1"/>
    </source>
</evidence>
<dbReference type="Proteomes" id="UP000595140">
    <property type="component" value="Unassembled WGS sequence"/>
</dbReference>
<feature type="region of interest" description="Disordered" evidence="1">
    <location>
        <begin position="1"/>
        <end position="77"/>
    </location>
</feature>
<keyword evidence="3" id="KW-1185">Reference proteome</keyword>
<dbReference type="AlphaFoldDB" id="A0A484MPD5"/>
<reference evidence="2 3" key="1">
    <citation type="submission" date="2018-04" db="EMBL/GenBank/DDBJ databases">
        <authorList>
            <person name="Vogel A."/>
        </authorList>
    </citation>
    <scope>NUCLEOTIDE SEQUENCE [LARGE SCALE GENOMIC DNA]</scope>
</reference>
<proteinExistence type="predicted"/>
<feature type="compositionally biased region" description="Polar residues" evidence="1">
    <location>
        <begin position="23"/>
        <end position="56"/>
    </location>
</feature>
<evidence type="ECO:0000313" key="3">
    <source>
        <dbReference type="Proteomes" id="UP000595140"/>
    </source>
</evidence>
<dbReference type="EMBL" id="OOIL02003924">
    <property type="protein sequence ID" value="VFQ89946.1"/>
    <property type="molecule type" value="Genomic_DNA"/>
</dbReference>
<accession>A0A484MPD5</accession>
<feature type="compositionally biased region" description="Polar residues" evidence="1">
    <location>
        <begin position="1"/>
        <end position="14"/>
    </location>
</feature>
<gene>
    <name evidence="2" type="ORF">CCAM_LOCUS31722</name>
</gene>
<sequence>MRSSPHQFPSTSRNLAGILATPAATSSSTPKQQRRNSSSDGNRTNFLFRSQKQTTGGPAPVRRQRVLPPGISGTERE</sequence>